<evidence type="ECO:0000313" key="2">
    <source>
        <dbReference type="WBParaSite" id="TMUE_0000001507.1"/>
    </source>
</evidence>
<sequence>MTSKCAASVEPFASRAYDDDLSFSFKHFGVKSENLPLTEICMSCWAFRLGDRPTFNTLLKVFEKLPRKRLARSPSYPSSHVSRSAESLF</sequence>
<dbReference type="Proteomes" id="UP000046395">
    <property type="component" value="Unassembled WGS sequence"/>
</dbReference>
<name>A0A5S6Q3H2_TRIMR</name>
<evidence type="ECO:0000313" key="1">
    <source>
        <dbReference type="Proteomes" id="UP000046395"/>
    </source>
</evidence>
<protein>
    <submittedName>
        <fullName evidence="2">Serine-threonine/tyrosine-protein kinase catalytic domain-containing protein</fullName>
    </submittedName>
</protein>
<proteinExistence type="predicted"/>
<accession>A0A5S6Q3H2</accession>
<dbReference type="WBParaSite" id="TMUE_0000001507.1">
    <property type="protein sequence ID" value="TMUE_0000001507.1"/>
    <property type="gene ID" value="WBGene00297397"/>
</dbReference>
<dbReference type="STRING" id="70415.A0A5S6Q3H2"/>
<reference evidence="2" key="1">
    <citation type="submission" date="2019-12" db="UniProtKB">
        <authorList>
            <consortium name="WormBaseParasite"/>
        </authorList>
    </citation>
    <scope>IDENTIFICATION</scope>
</reference>
<organism evidence="1 2">
    <name type="scientific">Trichuris muris</name>
    <name type="common">Mouse whipworm</name>
    <dbReference type="NCBI Taxonomy" id="70415"/>
    <lineage>
        <taxon>Eukaryota</taxon>
        <taxon>Metazoa</taxon>
        <taxon>Ecdysozoa</taxon>
        <taxon>Nematoda</taxon>
        <taxon>Enoplea</taxon>
        <taxon>Dorylaimia</taxon>
        <taxon>Trichinellida</taxon>
        <taxon>Trichuridae</taxon>
        <taxon>Trichuris</taxon>
    </lineage>
</organism>
<keyword evidence="1" id="KW-1185">Reference proteome</keyword>
<dbReference type="AlphaFoldDB" id="A0A5S6Q3H2"/>